<accession>A0A7G9V0Z2</accession>
<name>A0A7G9V0Z2_9CAUD</name>
<reference evidence="1 2" key="1">
    <citation type="submission" date="2020-06" db="EMBL/GenBank/DDBJ databases">
        <title>Characterization of Pseudomonas phiPsa374-like phages.</title>
        <authorList>
            <person name="Warring S."/>
            <person name="Malone L.M."/>
            <person name="Easingwood R.A."/>
            <person name="Rigano L."/>
            <person name="Frampton R.A."/>
            <person name="Lopez Acedo E."/>
            <person name="Templeton M.D."/>
            <person name="Kleffmann T."/>
            <person name="Bostina M."/>
            <person name="Fineran P.C."/>
        </authorList>
    </citation>
    <scope>NUCLEOTIDE SEQUENCE [LARGE SCALE GENOMIC DNA]</scope>
</reference>
<evidence type="ECO:0000313" key="2">
    <source>
        <dbReference type="Proteomes" id="UP000516074"/>
    </source>
</evidence>
<organism evidence="1 2">
    <name type="scientific">Pseudomonas phage phiPsa267</name>
    <dbReference type="NCBI Taxonomy" id="1460361"/>
    <lineage>
        <taxon>Viruses</taxon>
        <taxon>Duplodnaviria</taxon>
        <taxon>Heunggongvirae</taxon>
        <taxon>Uroviricota</taxon>
        <taxon>Caudoviricetes</taxon>
        <taxon>Vandenendeviridae</taxon>
        <taxon>Gorskivirinae</taxon>
        <taxon>Otagovirus</taxon>
        <taxon>Otagovirus psa267</taxon>
    </lineage>
</organism>
<dbReference type="EMBL" id="MT670417">
    <property type="protein sequence ID" value="QNN99947.1"/>
    <property type="molecule type" value="Genomic_DNA"/>
</dbReference>
<gene>
    <name evidence="1" type="ORF">phiPsa267_012</name>
</gene>
<proteinExistence type="predicted"/>
<keyword evidence="2" id="KW-1185">Reference proteome</keyword>
<dbReference type="Proteomes" id="UP000516074">
    <property type="component" value="Segment"/>
</dbReference>
<sequence length="114" mass="12727">MFYGYDGDVCRPGGQISDYRLDTVIKAKSINFYVPDVPLILDEAIKQNALIMALPKGLPYGVRTRVWSDFFPNTAFLGEMVSYSIYNETGGAVEVMIPYADFVMASVPWDDIIA</sequence>
<evidence type="ECO:0000313" key="1">
    <source>
        <dbReference type="EMBL" id="QNN99947.1"/>
    </source>
</evidence>
<protein>
    <submittedName>
        <fullName evidence="1">Uncharacterized protein</fullName>
    </submittedName>
</protein>